<sequence length="468" mass="49350">MSGLHELVARSARRMPDAPAVHHGDVTASYRELDALADRLAAALLRSGVAAGDRVVLWVDKSVEAVALTQAALRIGAVYVPVAPANPSARVRRIAADCTAALVVSDHPGPGATGLEQLAAAAPAGARVPVRDSAADDPAYLLYTSGSTGTPKGVTISHRNALAFVEWAAAETALSSGDRLANHAPLNFDLSVFDLYGAFHAGAAVDLVPSALAHSPADLVAFLHERAISVWYSVPSALQLMVRQGGLLDREPPPALRVCAFAGEPFPIDGVRALRAAWPSARLFNWYGPTETNVCTCYEVTDADLDRRTPLPIGTPAAGNRVYPDADGEIVVDGPTVMLGYWGRPPHQGPYRTGDLGRTTTSGLLEYAGRRDAMVKVRGHRVEPGEVEAALNRHPAVAESAVVVSGSGLDSRLHAVVVPAPGVRPGLLALKRHCAELLPPYLVVDTLRVVDELPRNANGKLDRAALPR</sequence>
<dbReference type="PROSITE" id="PS00455">
    <property type="entry name" value="AMP_BINDING"/>
    <property type="match status" value="1"/>
</dbReference>
<dbReference type="InterPro" id="IPR020845">
    <property type="entry name" value="AMP-binding_CS"/>
</dbReference>
<accession>A0ABW3FQ75</accession>
<dbReference type="PANTHER" id="PTHR45527">
    <property type="entry name" value="NONRIBOSOMAL PEPTIDE SYNTHETASE"/>
    <property type="match status" value="1"/>
</dbReference>
<dbReference type="Gene3D" id="3.40.50.12780">
    <property type="entry name" value="N-terminal domain of ligase-like"/>
    <property type="match status" value="1"/>
</dbReference>
<dbReference type="Pfam" id="PF13193">
    <property type="entry name" value="AMP-binding_C"/>
    <property type="match status" value="1"/>
</dbReference>
<gene>
    <name evidence="3" type="ORF">ACFQ16_13105</name>
</gene>
<dbReference type="RefSeq" id="WP_345600237.1">
    <property type="nucleotide sequence ID" value="NZ_BAABLT010000006.1"/>
</dbReference>
<evidence type="ECO:0000259" key="1">
    <source>
        <dbReference type="Pfam" id="PF00501"/>
    </source>
</evidence>
<dbReference type="SUPFAM" id="SSF56801">
    <property type="entry name" value="Acetyl-CoA synthetase-like"/>
    <property type="match status" value="1"/>
</dbReference>
<dbReference type="InterPro" id="IPR020459">
    <property type="entry name" value="AMP-binding"/>
</dbReference>
<dbReference type="Pfam" id="PF00501">
    <property type="entry name" value="AMP-binding"/>
    <property type="match status" value="1"/>
</dbReference>
<dbReference type="Gene3D" id="3.30.300.30">
    <property type="match status" value="1"/>
</dbReference>
<evidence type="ECO:0000313" key="4">
    <source>
        <dbReference type="Proteomes" id="UP001597018"/>
    </source>
</evidence>
<dbReference type="InterPro" id="IPR010071">
    <property type="entry name" value="AA_adenyl_dom"/>
</dbReference>
<keyword evidence="4" id="KW-1185">Reference proteome</keyword>
<name>A0ABW3FQ75_9PSEU</name>
<dbReference type="InterPro" id="IPR025110">
    <property type="entry name" value="AMP-bd_C"/>
</dbReference>
<evidence type="ECO:0000259" key="2">
    <source>
        <dbReference type="Pfam" id="PF13193"/>
    </source>
</evidence>
<evidence type="ECO:0000313" key="3">
    <source>
        <dbReference type="EMBL" id="MFD0920686.1"/>
    </source>
</evidence>
<dbReference type="Proteomes" id="UP001597018">
    <property type="component" value="Unassembled WGS sequence"/>
</dbReference>
<dbReference type="PRINTS" id="PR00154">
    <property type="entry name" value="AMPBINDING"/>
</dbReference>
<feature type="domain" description="AMP-binding enzyme C-terminal" evidence="2">
    <location>
        <begin position="386"/>
        <end position="460"/>
    </location>
</feature>
<organism evidence="3 4">
    <name type="scientific">Saccharopolyspora rosea</name>
    <dbReference type="NCBI Taxonomy" id="524884"/>
    <lineage>
        <taxon>Bacteria</taxon>
        <taxon>Bacillati</taxon>
        <taxon>Actinomycetota</taxon>
        <taxon>Actinomycetes</taxon>
        <taxon>Pseudonocardiales</taxon>
        <taxon>Pseudonocardiaceae</taxon>
        <taxon>Saccharopolyspora</taxon>
    </lineage>
</organism>
<dbReference type="InterPro" id="IPR000873">
    <property type="entry name" value="AMP-dep_synth/lig_dom"/>
</dbReference>
<dbReference type="InterPro" id="IPR042099">
    <property type="entry name" value="ANL_N_sf"/>
</dbReference>
<dbReference type="PANTHER" id="PTHR45527:SF1">
    <property type="entry name" value="FATTY ACID SYNTHASE"/>
    <property type="match status" value="1"/>
</dbReference>
<comment type="caution">
    <text evidence="3">The sequence shown here is derived from an EMBL/GenBank/DDBJ whole genome shotgun (WGS) entry which is preliminary data.</text>
</comment>
<dbReference type="InterPro" id="IPR045851">
    <property type="entry name" value="AMP-bd_C_sf"/>
</dbReference>
<dbReference type="EMBL" id="JBHTIW010000008">
    <property type="protein sequence ID" value="MFD0920686.1"/>
    <property type="molecule type" value="Genomic_DNA"/>
</dbReference>
<feature type="domain" description="AMP-dependent synthetase/ligase" evidence="1">
    <location>
        <begin position="9"/>
        <end position="342"/>
    </location>
</feature>
<reference evidence="4" key="1">
    <citation type="journal article" date="2019" name="Int. J. Syst. Evol. Microbiol.">
        <title>The Global Catalogue of Microorganisms (GCM) 10K type strain sequencing project: providing services to taxonomists for standard genome sequencing and annotation.</title>
        <authorList>
            <consortium name="The Broad Institute Genomics Platform"/>
            <consortium name="The Broad Institute Genome Sequencing Center for Infectious Disease"/>
            <person name="Wu L."/>
            <person name="Ma J."/>
        </authorList>
    </citation>
    <scope>NUCLEOTIDE SEQUENCE [LARGE SCALE GENOMIC DNA]</scope>
    <source>
        <strain evidence="4">CCUG 56401</strain>
    </source>
</reference>
<proteinExistence type="predicted"/>
<dbReference type="NCBIfam" id="TIGR01733">
    <property type="entry name" value="AA-adenyl-dom"/>
    <property type="match status" value="1"/>
</dbReference>
<protein>
    <submittedName>
        <fullName evidence="3">Amino acid adenylation domain-containing protein</fullName>
    </submittedName>
</protein>